<reference evidence="2" key="1">
    <citation type="journal article" date="2004" name="Nature">
        <title>Genome duplication in the teleost fish Tetraodon nigroviridis reveals the early vertebrate proto-karyotype.</title>
        <authorList>
            <person name="Jaillon O."/>
            <person name="Aury J.-M."/>
            <person name="Brunet F."/>
            <person name="Petit J.-L."/>
            <person name="Stange-Thomann N."/>
            <person name="Mauceli E."/>
            <person name="Bouneau L."/>
            <person name="Fischer C."/>
            <person name="Ozouf-Costaz C."/>
            <person name="Bernot A."/>
            <person name="Nicaud S."/>
            <person name="Jaffe D."/>
            <person name="Fisher S."/>
            <person name="Lutfalla G."/>
            <person name="Dossat C."/>
            <person name="Segurens B."/>
            <person name="Dasilva C."/>
            <person name="Salanoubat M."/>
            <person name="Levy M."/>
            <person name="Boudet N."/>
            <person name="Castellano S."/>
            <person name="Anthouard V."/>
            <person name="Jubin C."/>
            <person name="Castelli V."/>
            <person name="Katinka M."/>
            <person name="Vacherie B."/>
            <person name="Biemont C."/>
            <person name="Skalli Z."/>
            <person name="Cattolico L."/>
            <person name="Poulain J."/>
            <person name="De Berardinis V."/>
            <person name="Cruaud C."/>
            <person name="Duprat S."/>
            <person name="Brottier P."/>
            <person name="Coutanceau J.-P."/>
            <person name="Gouzy J."/>
            <person name="Parra G."/>
            <person name="Lardier G."/>
            <person name="Chapple C."/>
            <person name="McKernan K.J."/>
            <person name="McEwan P."/>
            <person name="Bosak S."/>
            <person name="Kellis M."/>
            <person name="Volff J.-N."/>
            <person name="Guigo R."/>
            <person name="Zody M.C."/>
            <person name="Mesirov J."/>
            <person name="Lindblad-Toh K."/>
            <person name="Birren B."/>
            <person name="Nusbaum C."/>
            <person name="Kahn D."/>
            <person name="Robinson-Rechavi M."/>
            <person name="Laudet V."/>
            <person name="Schachter V."/>
            <person name="Quetier F."/>
            <person name="Saurin W."/>
            <person name="Scarpelli C."/>
            <person name="Wincker P."/>
            <person name="Lander E.S."/>
            <person name="Weissenbach J."/>
            <person name="Roest Crollius H."/>
        </authorList>
    </citation>
    <scope>NUCLEOTIDE SEQUENCE [LARGE SCALE GENOMIC DNA]</scope>
</reference>
<name>Q4SWW8_TETNG</name>
<organism evidence="2">
    <name type="scientific">Tetraodon nigroviridis</name>
    <name type="common">Spotted green pufferfish</name>
    <name type="synonym">Chelonodon nigroviridis</name>
    <dbReference type="NCBI Taxonomy" id="99883"/>
    <lineage>
        <taxon>Eukaryota</taxon>
        <taxon>Metazoa</taxon>
        <taxon>Chordata</taxon>
        <taxon>Craniata</taxon>
        <taxon>Vertebrata</taxon>
        <taxon>Euteleostomi</taxon>
        <taxon>Actinopterygii</taxon>
        <taxon>Neopterygii</taxon>
        <taxon>Teleostei</taxon>
        <taxon>Neoteleostei</taxon>
        <taxon>Acanthomorphata</taxon>
        <taxon>Eupercaria</taxon>
        <taxon>Tetraodontiformes</taxon>
        <taxon>Tetradontoidea</taxon>
        <taxon>Tetraodontidae</taxon>
        <taxon>Tetraodon</taxon>
    </lineage>
</organism>
<dbReference type="OrthoDB" id="5854099at2759"/>
<protein>
    <submittedName>
        <fullName evidence="2">(spotted green pufferfish) hypothetical protein</fullName>
    </submittedName>
</protein>
<dbReference type="KEGG" id="tng:GSTEN00011257G001"/>
<feature type="compositionally biased region" description="Basic and acidic residues" evidence="1">
    <location>
        <begin position="53"/>
        <end position="63"/>
    </location>
</feature>
<reference evidence="2" key="2">
    <citation type="submission" date="2004-02" db="EMBL/GenBank/DDBJ databases">
        <authorList>
            <consortium name="Genoscope"/>
            <consortium name="Whitehead Institute Centre for Genome Research"/>
        </authorList>
    </citation>
    <scope>NUCLEOTIDE SEQUENCE</scope>
</reference>
<dbReference type="AlphaFoldDB" id="Q4SWW8"/>
<sequence length="118" mass="12575">MSQELGIIEKSADFINPYRTERAGVSHASMAPSALAPVQIGLFVAAGASHRRGLQEDPEGGREEAEEGGEEERNQERPSHLPLPLGTLAPPLEQVGRAGREEMGAHLQGSVGDPECRP</sequence>
<feature type="region of interest" description="Disordered" evidence="1">
    <location>
        <begin position="49"/>
        <end position="118"/>
    </location>
</feature>
<proteinExistence type="predicted"/>
<feature type="compositionally biased region" description="Low complexity" evidence="1">
    <location>
        <begin position="82"/>
        <end position="92"/>
    </location>
</feature>
<evidence type="ECO:0000313" key="2">
    <source>
        <dbReference type="EMBL" id="CAF94864.1"/>
    </source>
</evidence>
<accession>Q4SWW8</accession>
<dbReference type="EMBL" id="CAAE01013429">
    <property type="protein sequence ID" value="CAF94864.1"/>
    <property type="molecule type" value="Genomic_DNA"/>
</dbReference>
<comment type="caution">
    <text evidence="2">The sequence shown here is derived from an EMBL/GenBank/DDBJ whole genome shotgun (WGS) entry which is preliminary data.</text>
</comment>
<gene>
    <name evidence="2" type="ORF">GSTENG00011257001</name>
</gene>
<evidence type="ECO:0000256" key="1">
    <source>
        <dbReference type="SAM" id="MobiDB-lite"/>
    </source>
</evidence>